<feature type="transmembrane region" description="Helical" evidence="1">
    <location>
        <begin position="42"/>
        <end position="63"/>
    </location>
</feature>
<dbReference type="AlphaFoldDB" id="A0A6N9I641"/>
<keyword evidence="1" id="KW-0812">Transmembrane</keyword>
<name>A0A6N9I641_9LACO</name>
<evidence type="ECO:0000256" key="1">
    <source>
        <dbReference type="SAM" id="Phobius"/>
    </source>
</evidence>
<accession>A0A6N9I641</accession>
<sequence>MLKTMALKLVYQIPFGAGVFFFLWGLLAGLDALLLSPVHIQFAIHLGTIGWLLMVLGWALRAIHHLWQHSSRQQHQHLSGQL</sequence>
<dbReference type="Proteomes" id="UP000449209">
    <property type="component" value="Unassembled WGS sequence"/>
</dbReference>
<protein>
    <submittedName>
        <fullName evidence="2">Uncharacterized protein</fullName>
    </submittedName>
</protein>
<proteinExistence type="predicted"/>
<dbReference type="RefSeq" id="WP_161002445.1">
    <property type="nucleotide sequence ID" value="NZ_WEZQ01000019.1"/>
</dbReference>
<dbReference type="EMBL" id="WEZQ01000019">
    <property type="protein sequence ID" value="MYV17906.1"/>
    <property type="molecule type" value="Genomic_DNA"/>
</dbReference>
<gene>
    <name evidence="2" type="ORF">GB993_10385</name>
</gene>
<feature type="transmembrane region" description="Helical" evidence="1">
    <location>
        <begin position="9"/>
        <end position="30"/>
    </location>
</feature>
<organism evidence="2 3">
    <name type="scientific">Furfurilactobacillus milii</name>
    <dbReference type="NCBI Taxonomy" id="2888272"/>
    <lineage>
        <taxon>Bacteria</taxon>
        <taxon>Bacillati</taxon>
        <taxon>Bacillota</taxon>
        <taxon>Bacilli</taxon>
        <taxon>Lactobacillales</taxon>
        <taxon>Lactobacillaceae</taxon>
        <taxon>Furfurilactobacillus</taxon>
    </lineage>
</organism>
<reference evidence="2 3" key="1">
    <citation type="journal article" date="2019" name="Appl. Environ. Microbiol.">
        <title>Genetic determinants of hydroxycinnamic acid metabolism in heterofermentative lactobacilli.</title>
        <authorList>
            <person name="Gaur G."/>
            <person name="Oh J.H."/>
            <person name="Filannino P."/>
            <person name="Gobbetti M."/>
            <person name="van Pijkeren J.P."/>
            <person name="Ganzle M.G."/>
        </authorList>
    </citation>
    <scope>NUCLEOTIDE SEQUENCE [LARGE SCALE GENOMIC DNA]</scope>
    <source>
        <strain evidence="2 3">C5</strain>
    </source>
</reference>
<keyword evidence="1" id="KW-1133">Transmembrane helix</keyword>
<evidence type="ECO:0000313" key="2">
    <source>
        <dbReference type="EMBL" id="MYV17906.1"/>
    </source>
</evidence>
<comment type="caution">
    <text evidence="2">The sequence shown here is derived from an EMBL/GenBank/DDBJ whole genome shotgun (WGS) entry which is preliminary data.</text>
</comment>
<keyword evidence="1" id="KW-0472">Membrane</keyword>
<evidence type="ECO:0000313" key="3">
    <source>
        <dbReference type="Proteomes" id="UP000449209"/>
    </source>
</evidence>